<evidence type="ECO:0008006" key="4">
    <source>
        <dbReference type="Google" id="ProtNLM"/>
    </source>
</evidence>
<evidence type="ECO:0000313" key="2">
    <source>
        <dbReference type="EMBL" id="KAJ1109643.1"/>
    </source>
</evidence>
<comment type="caution">
    <text evidence="2">The sequence shown here is derived from an EMBL/GenBank/DDBJ whole genome shotgun (WGS) entry which is preliminary data.</text>
</comment>
<feature type="region of interest" description="Disordered" evidence="1">
    <location>
        <begin position="57"/>
        <end position="88"/>
    </location>
</feature>
<accession>A0AAV7N0W6</accession>
<dbReference type="InterPro" id="IPR033349">
    <property type="entry name" value="ATRIP"/>
</dbReference>
<feature type="region of interest" description="Disordered" evidence="1">
    <location>
        <begin position="211"/>
        <end position="243"/>
    </location>
</feature>
<name>A0AAV7N0W6_PLEWA</name>
<protein>
    <recommendedName>
        <fullName evidence="4">ATR-interacting protein</fullName>
    </recommendedName>
</protein>
<dbReference type="EMBL" id="JANPWB010000013">
    <property type="protein sequence ID" value="KAJ1109643.1"/>
    <property type="molecule type" value="Genomic_DNA"/>
</dbReference>
<feature type="region of interest" description="Disordered" evidence="1">
    <location>
        <begin position="127"/>
        <end position="147"/>
    </location>
</feature>
<proteinExistence type="predicted"/>
<dbReference type="AlphaFoldDB" id="A0AAV7N0W6"/>
<feature type="region of interest" description="Disordered" evidence="1">
    <location>
        <begin position="280"/>
        <end position="301"/>
    </location>
</feature>
<feature type="region of interest" description="Disordered" evidence="1">
    <location>
        <begin position="583"/>
        <end position="605"/>
    </location>
</feature>
<dbReference type="Proteomes" id="UP001066276">
    <property type="component" value="Chromosome 9"/>
</dbReference>
<dbReference type="PANTHER" id="PTHR28594">
    <property type="entry name" value="ATR-INTERACTING PROTEIN"/>
    <property type="match status" value="1"/>
</dbReference>
<sequence length="866" mass="96701">MKSRQQNQSDRIFKTLRYEVMRMSVNPLFGNKKRNSSMLYGHAPLATSSSVFHISSSKVGNHRDGFPPSKRYKSDDPTDATALDDPFDENEDFTVDDLEEIDILATQALTEEVQEIAPLKRTKQTEQVLKTRASTSSTGLKSRSSNSWDTPYNAGSVLKDTIGNRTENVKTSDSFGLQVLQAQHEELKQKLKEVQDEILVKNGEIKVLRESLRQSEHDQEHQRRTYSQLEKEKAQAQSEKDKEFTKKLQSLQSELQFKDAEMNEMRTRLQNCERLSRSAATSTPCISPKKGSPGSLKPESCSSLQFGKNSFPTKESFNAEMSSKTLMPLAQQVNQNLFNKEDPRVLLLETNREKTHEPISYACVQRQNTQGSILLNALMKQSMAPGALGLYHLLSSSPEPLPEVMLQNNIFSSEPTGLSTITTTGSTDGPLASLSSLKEAQKLAITGLHLIAMDEGQTKNNLVHSQEVLFSLPKPCKLPGAVHILPLVEHHVTMYCRALQAMEKSGIGPSDKQSLTSTSTTKSIGSSTEEFLSSLEDCTVASLGVLYYLVFYSQEVVCTLLCSGKEGYMAGVAGTLKVDDNPATTYPCDNEPRTSLHQEGPSADQPQHPLFQKTLQLLGLSITTQGCQRAHIVNQCLNVLVKLAENSTTELLTSFQSFLTNPVLLRCLCPHAPLSAAHLTVRLLAVFAEHQPLAAQLCSSSETCVLLALYAYITLRPDKLASEKLWLLLEEEIIQFLTKLCVQCLGPYTTNSESTCQCNREAVKALVIMLHRQWLKVRRPENRHCGFQKKAVQFLRDTLLLLHSISQKDKTFNEHCMEVLHQYDQAVPGIRTIFRKLPDLKESEELALEDLCPPEPEMDDQDMDCD</sequence>
<dbReference type="PANTHER" id="PTHR28594:SF1">
    <property type="entry name" value="ATR-INTERACTING PROTEIN"/>
    <property type="match status" value="1"/>
</dbReference>
<organism evidence="2 3">
    <name type="scientific">Pleurodeles waltl</name>
    <name type="common">Iberian ribbed newt</name>
    <dbReference type="NCBI Taxonomy" id="8319"/>
    <lineage>
        <taxon>Eukaryota</taxon>
        <taxon>Metazoa</taxon>
        <taxon>Chordata</taxon>
        <taxon>Craniata</taxon>
        <taxon>Vertebrata</taxon>
        <taxon>Euteleostomi</taxon>
        <taxon>Amphibia</taxon>
        <taxon>Batrachia</taxon>
        <taxon>Caudata</taxon>
        <taxon>Salamandroidea</taxon>
        <taxon>Salamandridae</taxon>
        <taxon>Pleurodelinae</taxon>
        <taxon>Pleurodeles</taxon>
    </lineage>
</organism>
<reference evidence="2" key="1">
    <citation type="journal article" date="2022" name="bioRxiv">
        <title>Sequencing and chromosome-scale assembly of the giantPleurodeles waltlgenome.</title>
        <authorList>
            <person name="Brown T."/>
            <person name="Elewa A."/>
            <person name="Iarovenko S."/>
            <person name="Subramanian E."/>
            <person name="Araus A.J."/>
            <person name="Petzold A."/>
            <person name="Susuki M."/>
            <person name="Suzuki K.-i.T."/>
            <person name="Hayashi T."/>
            <person name="Toyoda A."/>
            <person name="Oliveira C."/>
            <person name="Osipova E."/>
            <person name="Leigh N.D."/>
            <person name="Simon A."/>
            <person name="Yun M.H."/>
        </authorList>
    </citation>
    <scope>NUCLEOTIDE SEQUENCE</scope>
    <source>
        <strain evidence="2">20211129_DDA</strain>
        <tissue evidence="2">Liver</tissue>
    </source>
</reference>
<gene>
    <name evidence="2" type="ORF">NDU88_007003</name>
</gene>
<dbReference type="GO" id="GO:0000077">
    <property type="term" value="P:DNA damage checkpoint signaling"/>
    <property type="evidence" value="ECO:0007669"/>
    <property type="project" value="InterPro"/>
</dbReference>
<dbReference type="GO" id="GO:0006281">
    <property type="term" value="P:DNA repair"/>
    <property type="evidence" value="ECO:0007669"/>
    <property type="project" value="TreeGrafter"/>
</dbReference>
<feature type="compositionally biased region" description="Low complexity" evidence="1">
    <location>
        <begin position="134"/>
        <end position="147"/>
    </location>
</feature>
<keyword evidence="3" id="KW-1185">Reference proteome</keyword>
<evidence type="ECO:0000313" key="3">
    <source>
        <dbReference type="Proteomes" id="UP001066276"/>
    </source>
</evidence>
<evidence type="ECO:0000256" key="1">
    <source>
        <dbReference type="SAM" id="MobiDB-lite"/>
    </source>
</evidence>